<organism evidence="2 3">
    <name type="scientific">Candidatus Methanofishera endochildressiae</name>
    <dbReference type="NCBI Taxonomy" id="2738884"/>
    <lineage>
        <taxon>Bacteria</taxon>
        <taxon>Pseudomonadati</taxon>
        <taxon>Pseudomonadota</taxon>
        <taxon>Gammaproteobacteria</taxon>
        <taxon>Candidatus Methanofishera</taxon>
    </lineage>
</organism>
<evidence type="ECO:0000313" key="3">
    <source>
        <dbReference type="Proteomes" id="UP000537890"/>
    </source>
</evidence>
<protein>
    <submittedName>
        <fullName evidence="2">Uncharacterized protein</fullName>
    </submittedName>
</protein>
<evidence type="ECO:0000313" key="2">
    <source>
        <dbReference type="EMBL" id="NYT46530.1"/>
    </source>
</evidence>
<comment type="caution">
    <text evidence="2">The sequence shown here is derived from an EMBL/GenBank/DDBJ whole genome shotgun (WGS) entry which is preliminary data.</text>
</comment>
<accession>A0A7Z0MMP2</accession>
<dbReference type="AlphaFoldDB" id="A0A7Z0MMP2"/>
<sequence length="67" mass="7851">MDDLVRQIERLGTINLTAIEEFKAQSERMNFLNEQNADLLEALETLEQAIAKIDEESRQRFKQTLIK</sequence>
<proteinExistence type="predicted"/>
<feature type="coiled-coil region" evidence="1">
    <location>
        <begin position="22"/>
        <end position="59"/>
    </location>
</feature>
<gene>
    <name evidence="2" type="ORF">H0A75_01315</name>
</gene>
<reference evidence="2 3" key="1">
    <citation type="submission" date="2020-05" db="EMBL/GenBank/DDBJ databases">
        <title>Horizontal transmission and recombination maintain forever young bacterial symbiont genomes.</title>
        <authorList>
            <person name="Russell S.L."/>
            <person name="Pepper-Tunick E."/>
            <person name="Svedberg J."/>
            <person name="Byrne A."/>
            <person name="Ruelas Castillo J."/>
            <person name="Vollmers C."/>
            <person name="Beinart R.A."/>
            <person name="Corbett-Detig R."/>
        </authorList>
    </citation>
    <scope>NUCLEOTIDE SEQUENCE [LARGE SCALE GENOMIC DNA]</scope>
    <source>
        <strain evidence="2">4727-3</strain>
    </source>
</reference>
<dbReference type="Gene3D" id="6.10.140.1720">
    <property type="match status" value="1"/>
</dbReference>
<keyword evidence="1" id="KW-0175">Coiled coil</keyword>
<evidence type="ECO:0000256" key="1">
    <source>
        <dbReference type="SAM" id="Coils"/>
    </source>
</evidence>
<name>A0A7Z0MMP2_9GAMM</name>
<dbReference type="Proteomes" id="UP000537890">
    <property type="component" value="Unassembled WGS sequence"/>
</dbReference>
<dbReference type="EMBL" id="JACCHS010000010">
    <property type="protein sequence ID" value="NYT46530.1"/>
    <property type="molecule type" value="Genomic_DNA"/>
</dbReference>